<proteinExistence type="predicted"/>
<organism evidence="1 2">
    <name type="scientific">Cryptosporangium japonicum</name>
    <dbReference type="NCBI Taxonomy" id="80872"/>
    <lineage>
        <taxon>Bacteria</taxon>
        <taxon>Bacillati</taxon>
        <taxon>Actinomycetota</taxon>
        <taxon>Actinomycetes</taxon>
        <taxon>Cryptosporangiales</taxon>
        <taxon>Cryptosporangiaceae</taxon>
        <taxon>Cryptosporangium</taxon>
    </lineage>
</organism>
<dbReference type="Proteomes" id="UP001500967">
    <property type="component" value="Unassembled WGS sequence"/>
</dbReference>
<name>A0ABN0V098_9ACTN</name>
<sequence>MRPGRVRNIDDRRSDVFDEFAPRAEFSVTRPGQGQARLFMTVLDPTQVALAVIRAFGQFGLAESSLLPKAP</sequence>
<protein>
    <submittedName>
        <fullName evidence="1">Uncharacterized protein</fullName>
    </submittedName>
</protein>
<reference evidence="1 2" key="1">
    <citation type="journal article" date="2019" name="Int. J. Syst. Evol. Microbiol.">
        <title>The Global Catalogue of Microorganisms (GCM) 10K type strain sequencing project: providing services to taxonomists for standard genome sequencing and annotation.</title>
        <authorList>
            <consortium name="The Broad Institute Genomics Platform"/>
            <consortium name="The Broad Institute Genome Sequencing Center for Infectious Disease"/>
            <person name="Wu L."/>
            <person name="Ma J."/>
        </authorList>
    </citation>
    <scope>NUCLEOTIDE SEQUENCE [LARGE SCALE GENOMIC DNA]</scope>
    <source>
        <strain evidence="1 2">JCM 10425</strain>
    </source>
</reference>
<gene>
    <name evidence="1" type="ORF">GCM10009539_65070</name>
</gene>
<comment type="caution">
    <text evidence="1">The sequence shown here is derived from an EMBL/GenBank/DDBJ whole genome shotgun (WGS) entry which is preliminary data.</text>
</comment>
<evidence type="ECO:0000313" key="2">
    <source>
        <dbReference type="Proteomes" id="UP001500967"/>
    </source>
</evidence>
<accession>A0ABN0V098</accession>
<evidence type="ECO:0000313" key="1">
    <source>
        <dbReference type="EMBL" id="GAA0268947.1"/>
    </source>
</evidence>
<dbReference type="EMBL" id="BAAAGX010000028">
    <property type="protein sequence ID" value="GAA0268947.1"/>
    <property type="molecule type" value="Genomic_DNA"/>
</dbReference>
<keyword evidence="2" id="KW-1185">Reference proteome</keyword>